<name>A0A1A9I4V9_9BACT</name>
<evidence type="ECO:0000313" key="2">
    <source>
        <dbReference type="Proteomes" id="UP000077667"/>
    </source>
</evidence>
<proteinExistence type="predicted"/>
<sequence>MTVRYSAITYFIRCGDLKNGEFICCPAGHTGLFSSGKNSIKKTAGTRFYFLGGSCRLYKKYGYFYNSFRERIFPQ</sequence>
<dbReference type="EMBL" id="CP015772">
    <property type="protein sequence ID" value="ANH81722.1"/>
    <property type="molecule type" value="Genomic_DNA"/>
</dbReference>
<dbReference type="AlphaFoldDB" id="A0A1A9I4V9"/>
<organism evidence="1 2">
    <name type="scientific">Niabella ginsenosidivorans</name>
    <dbReference type="NCBI Taxonomy" id="1176587"/>
    <lineage>
        <taxon>Bacteria</taxon>
        <taxon>Pseudomonadati</taxon>
        <taxon>Bacteroidota</taxon>
        <taxon>Chitinophagia</taxon>
        <taxon>Chitinophagales</taxon>
        <taxon>Chitinophagaceae</taxon>
        <taxon>Niabella</taxon>
    </lineage>
</organism>
<keyword evidence="2" id="KW-1185">Reference proteome</keyword>
<dbReference type="Proteomes" id="UP000077667">
    <property type="component" value="Chromosome"/>
</dbReference>
<accession>A0A1A9I4V9</accession>
<gene>
    <name evidence="1" type="ORF">A8C56_12690</name>
</gene>
<evidence type="ECO:0000313" key="1">
    <source>
        <dbReference type="EMBL" id="ANH81722.1"/>
    </source>
</evidence>
<reference evidence="1 2" key="1">
    <citation type="submission" date="2016-05" db="EMBL/GenBank/DDBJ databases">
        <title>Niabella ginsenosidivorans BS26 whole genome sequencing.</title>
        <authorList>
            <person name="Im W.T."/>
            <person name="Siddiqi M.Z."/>
        </authorList>
    </citation>
    <scope>NUCLEOTIDE SEQUENCE [LARGE SCALE GENOMIC DNA]</scope>
    <source>
        <strain evidence="1 2">BS26</strain>
    </source>
</reference>
<dbReference type="KEGG" id="nia:A8C56_12690"/>
<protein>
    <submittedName>
        <fullName evidence="1">Uncharacterized protein</fullName>
    </submittedName>
</protein>